<dbReference type="PANTHER" id="PTHR43476">
    <property type="entry name" value="3-(3-HYDROXY-PHENYL)PROPIONATE/3-HYDROXYCINNAMIC ACID HYDROXYLASE"/>
    <property type="match status" value="1"/>
</dbReference>
<dbReference type="InterPro" id="IPR050631">
    <property type="entry name" value="PheA/TfdB_FAD_monoxygenase"/>
</dbReference>
<dbReference type="AlphaFoldDB" id="A0A3B0SH53"/>
<dbReference type="SUPFAM" id="SSF51905">
    <property type="entry name" value="FAD/NAD(P)-binding domain"/>
    <property type="match status" value="1"/>
</dbReference>
<dbReference type="Gene3D" id="3.50.50.60">
    <property type="entry name" value="FAD/NAD(P)-binding domain"/>
    <property type="match status" value="1"/>
</dbReference>
<feature type="domain" description="FAD-binding" evidence="3">
    <location>
        <begin position="31"/>
        <end position="171"/>
    </location>
</feature>
<keyword evidence="2" id="KW-0520">NAD</keyword>
<dbReference type="InterPro" id="IPR002938">
    <property type="entry name" value="FAD-bd"/>
</dbReference>
<feature type="non-terminal residue" evidence="4">
    <location>
        <position position="177"/>
    </location>
</feature>
<accession>A0A3B0SH53</accession>
<dbReference type="GO" id="GO:0016491">
    <property type="term" value="F:oxidoreductase activity"/>
    <property type="evidence" value="ECO:0007669"/>
    <property type="project" value="UniProtKB-KW"/>
</dbReference>
<evidence type="ECO:0000256" key="1">
    <source>
        <dbReference type="ARBA" id="ARBA00023002"/>
    </source>
</evidence>
<organism evidence="4">
    <name type="scientific">hydrothermal vent metagenome</name>
    <dbReference type="NCBI Taxonomy" id="652676"/>
    <lineage>
        <taxon>unclassified sequences</taxon>
        <taxon>metagenomes</taxon>
        <taxon>ecological metagenomes</taxon>
    </lineage>
</organism>
<gene>
    <name evidence="4" type="ORF">MNBD_ALPHA04-130</name>
</gene>
<dbReference type="EMBL" id="UOEF01000181">
    <property type="protein sequence ID" value="VAV94275.1"/>
    <property type="molecule type" value="Genomic_DNA"/>
</dbReference>
<protein>
    <submittedName>
        <fullName evidence="4">2-polyprenyl-6-methoxyphenol hydroxylase and related FAD-dependent oxidoreductases</fullName>
    </submittedName>
</protein>
<sequence length="177" mass="19815">MSFQDIPVYKPKPYQKASELSGAKPARHPFVIVGSGPIGLALALALARKDHQVTIVTAFDFIPAGSKGICYSKESLDIFDRLGIGHRVVEKGVIWNVGKVFWGENPDPVYQFDMLPVKDQKNPGFVNIQQYYVEDYLVDALERLDNVDIRWGHAVSGMELRDEGATLRMATRDGEYD</sequence>
<dbReference type="PANTHER" id="PTHR43476:SF4">
    <property type="entry name" value="BLR0106 PROTEIN"/>
    <property type="match status" value="1"/>
</dbReference>
<evidence type="ECO:0000256" key="2">
    <source>
        <dbReference type="ARBA" id="ARBA00023027"/>
    </source>
</evidence>
<proteinExistence type="predicted"/>
<dbReference type="Pfam" id="PF01494">
    <property type="entry name" value="FAD_binding_3"/>
    <property type="match status" value="1"/>
</dbReference>
<reference evidence="4" key="1">
    <citation type="submission" date="2018-06" db="EMBL/GenBank/DDBJ databases">
        <authorList>
            <person name="Zhirakovskaya E."/>
        </authorList>
    </citation>
    <scope>NUCLEOTIDE SEQUENCE</scope>
</reference>
<dbReference type="InterPro" id="IPR036188">
    <property type="entry name" value="FAD/NAD-bd_sf"/>
</dbReference>
<name>A0A3B0SH53_9ZZZZ</name>
<evidence type="ECO:0000313" key="4">
    <source>
        <dbReference type="EMBL" id="VAV94275.1"/>
    </source>
</evidence>
<dbReference type="GO" id="GO:0071949">
    <property type="term" value="F:FAD binding"/>
    <property type="evidence" value="ECO:0007669"/>
    <property type="project" value="InterPro"/>
</dbReference>
<evidence type="ECO:0000259" key="3">
    <source>
        <dbReference type="Pfam" id="PF01494"/>
    </source>
</evidence>
<keyword evidence="1" id="KW-0560">Oxidoreductase</keyword>